<dbReference type="InterPro" id="IPR013324">
    <property type="entry name" value="RNA_pol_sigma_r3/r4-like"/>
</dbReference>
<name>I3YKZ8_ALIFI</name>
<dbReference type="RefSeq" id="WP_014775223.1">
    <property type="nucleotide sequence ID" value="NC_018011.1"/>
</dbReference>
<feature type="domain" description="RNA polymerase sigma-70 region 2" evidence="5">
    <location>
        <begin position="18"/>
        <end position="81"/>
    </location>
</feature>
<dbReference type="SUPFAM" id="SSF88659">
    <property type="entry name" value="Sigma3 and sigma4 domains of RNA polymerase sigma factors"/>
    <property type="match status" value="1"/>
</dbReference>
<dbReference type="NCBIfam" id="TIGR02937">
    <property type="entry name" value="sigma70-ECF"/>
    <property type="match status" value="1"/>
</dbReference>
<dbReference type="InterPro" id="IPR039425">
    <property type="entry name" value="RNA_pol_sigma-70-like"/>
</dbReference>
<dbReference type="Pfam" id="PF08281">
    <property type="entry name" value="Sigma70_r4_2"/>
    <property type="match status" value="1"/>
</dbReference>
<gene>
    <name evidence="7" type="ordered locus">Alfi_1319</name>
</gene>
<dbReference type="SUPFAM" id="SSF88946">
    <property type="entry name" value="Sigma2 domain of RNA polymerase sigma factors"/>
    <property type="match status" value="1"/>
</dbReference>
<dbReference type="GO" id="GO:0003677">
    <property type="term" value="F:DNA binding"/>
    <property type="evidence" value="ECO:0007669"/>
    <property type="project" value="InterPro"/>
</dbReference>
<dbReference type="eggNOG" id="COG1595">
    <property type="taxonomic scope" value="Bacteria"/>
</dbReference>
<dbReference type="Gene3D" id="1.10.10.10">
    <property type="entry name" value="Winged helix-like DNA-binding domain superfamily/Winged helix DNA-binding domain"/>
    <property type="match status" value="1"/>
</dbReference>
<proteinExistence type="inferred from homology"/>
<dbReference type="InterPro" id="IPR013325">
    <property type="entry name" value="RNA_pol_sigma_r2"/>
</dbReference>
<evidence type="ECO:0000313" key="8">
    <source>
        <dbReference type="Proteomes" id="UP000006052"/>
    </source>
</evidence>
<evidence type="ECO:0000256" key="4">
    <source>
        <dbReference type="ARBA" id="ARBA00023163"/>
    </source>
</evidence>
<evidence type="ECO:0000313" key="7">
    <source>
        <dbReference type="EMBL" id="AFL77666.1"/>
    </source>
</evidence>
<evidence type="ECO:0000259" key="5">
    <source>
        <dbReference type="Pfam" id="PF04542"/>
    </source>
</evidence>
<dbReference type="HOGENOM" id="CLU_047691_4_0_10"/>
<accession>I3YKZ8</accession>
<dbReference type="AlphaFoldDB" id="I3YKZ8"/>
<evidence type="ECO:0000256" key="1">
    <source>
        <dbReference type="ARBA" id="ARBA00010641"/>
    </source>
</evidence>
<dbReference type="PANTHER" id="PTHR43133">
    <property type="entry name" value="RNA POLYMERASE ECF-TYPE SIGMA FACTO"/>
    <property type="match status" value="1"/>
</dbReference>
<dbReference type="InterPro" id="IPR007627">
    <property type="entry name" value="RNA_pol_sigma70_r2"/>
</dbReference>
<comment type="similarity">
    <text evidence="1">Belongs to the sigma-70 factor family. ECF subfamily.</text>
</comment>
<dbReference type="Gene3D" id="1.10.1740.10">
    <property type="match status" value="1"/>
</dbReference>
<evidence type="ECO:0000256" key="2">
    <source>
        <dbReference type="ARBA" id="ARBA00023015"/>
    </source>
</evidence>
<dbReference type="Pfam" id="PF04542">
    <property type="entry name" value="Sigma70_r2"/>
    <property type="match status" value="1"/>
</dbReference>
<dbReference type="InterPro" id="IPR014284">
    <property type="entry name" value="RNA_pol_sigma-70_dom"/>
</dbReference>
<dbReference type="PANTHER" id="PTHR43133:SF46">
    <property type="entry name" value="RNA POLYMERASE SIGMA-70 FACTOR ECF SUBFAMILY"/>
    <property type="match status" value="1"/>
</dbReference>
<dbReference type="GO" id="GO:0006352">
    <property type="term" value="P:DNA-templated transcription initiation"/>
    <property type="evidence" value="ECO:0007669"/>
    <property type="project" value="InterPro"/>
</dbReference>
<dbReference type="PATRIC" id="fig|679935.3.peg.1265"/>
<keyword evidence="2" id="KW-0805">Transcription regulation</keyword>
<dbReference type="STRING" id="679935.Alfi_1319"/>
<evidence type="ECO:0000259" key="6">
    <source>
        <dbReference type="Pfam" id="PF08281"/>
    </source>
</evidence>
<reference evidence="8" key="1">
    <citation type="journal article" date="2013" name="Stand. Genomic Sci.">
        <title>Complete genome sequence of the bile-resistant pigment-producing anaerobe Alistipes finegoldii type strain (AHN2437(T)).</title>
        <authorList>
            <person name="Mavromatis K."/>
            <person name="Stackebrandt E."/>
            <person name="Munk C."/>
            <person name="Lapidus A."/>
            <person name="Nolan M."/>
            <person name="Lucas S."/>
            <person name="Hammon N."/>
            <person name="Deshpande S."/>
            <person name="Cheng J.F."/>
            <person name="Tapia R."/>
            <person name="Goodwin L.A."/>
            <person name="Pitluck S."/>
            <person name="Liolios K."/>
            <person name="Pagani I."/>
            <person name="Ivanova N."/>
            <person name="Mikhailova N."/>
            <person name="Huntemann M."/>
            <person name="Pati A."/>
            <person name="Chen A."/>
            <person name="Palaniappan K."/>
            <person name="Land M."/>
            <person name="Hauser L."/>
            <person name="Rohde M."/>
            <person name="Gronow S."/>
            <person name="Goker M."/>
            <person name="Detter J.C."/>
            <person name="Bristow J."/>
            <person name="Eisen J.A."/>
            <person name="Markowitz V."/>
            <person name="Hugenholtz P."/>
            <person name="Kyrpides N.C."/>
            <person name="Klenk H.P."/>
            <person name="Woyke T."/>
        </authorList>
    </citation>
    <scope>NUCLEOTIDE SEQUENCE</scope>
    <source>
        <strain evidence="8">DSM 17242 / JCM 16770 / AHN 2437 / CCUG 46020 / CIP 107999</strain>
    </source>
</reference>
<keyword evidence="3" id="KW-0731">Sigma factor</keyword>
<feature type="domain" description="RNA polymerase sigma factor 70 region 4 type 2" evidence="6">
    <location>
        <begin position="136"/>
        <end position="179"/>
    </location>
</feature>
<dbReference type="EMBL" id="CP003274">
    <property type="protein sequence ID" value="AFL77666.1"/>
    <property type="molecule type" value="Genomic_DNA"/>
</dbReference>
<dbReference type="GO" id="GO:0016987">
    <property type="term" value="F:sigma factor activity"/>
    <property type="evidence" value="ECO:0007669"/>
    <property type="project" value="UniProtKB-KW"/>
</dbReference>
<dbReference type="Proteomes" id="UP000006052">
    <property type="component" value="Chromosome"/>
</dbReference>
<dbReference type="KEGG" id="afd:Alfi_1319"/>
<sequence length="201" mass="23318">MHQKPTKTCITSAEFGRLYSDYNPRFTEVAYRYVRDRGIAEDLVSDSFMAFWEERDRLPEDVNAPAYVLTIVKNKCLNHLKVRLLHLQIEKKLHSTPAAADPVRHSVIGGLRSRHAVRGGDADDARPRRQPDAGCRMPELTRRIFEGSRYENKSYKELAQELNIAFTHVNFEMRRALKILREEFKDYIFALIILLAVSNLI</sequence>
<evidence type="ECO:0000256" key="3">
    <source>
        <dbReference type="ARBA" id="ARBA00023082"/>
    </source>
</evidence>
<dbReference type="InterPro" id="IPR013249">
    <property type="entry name" value="RNA_pol_sigma70_r4_t2"/>
</dbReference>
<organism evidence="7 8">
    <name type="scientific">Alistipes finegoldii (strain DSM 17242 / JCM 16770 / CCUG 46020 / CIP 107999 / KCTC 15236 / AHN 2437)</name>
    <dbReference type="NCBI Taxonomy" id="679935"/>
    <lineage>
        <taxon>Bacteria</taxon>
        <taxon>Pseudomonadati</taxon>
        <taxon>Bacteroidota</taxon>
        <taxon>Bacteroidia</taxon>
        <taxon>Bacteroidales</taxon>
        <taxon>Rikenellaceae</taxon>
        <taxon>Alistipes</taxon>
    </lineage>
</organism>
<keyword evidence="4" id="KW-0804">Transcription</keyword>
<dbReference type="InterPro" id="IPR036388">
    <property type="entry name" value="WH-like_DNA-bd_sf"/>
</dbReference>
<protein>
    <submittedName>
        <fullName evidence="7">RNA polymerase sigma factor, sigma-70 family</fullName>
    </submittedName>
</protein>